<evidence type="ECO:0000313" key="3">
    <source>
        <dbReference type="Proteomes" id="UP000195326"/>
    </source>
</evidence>
<evidence type="ECO:0008006" key="4">
    <source>
        <dbReference type="Google" id="ProtNLM"/>
    </source>
</evidence>
<proteinExistence type="predicted"/>
<organism evidence="2 3">
    <name type="scientific">Butyricicoccus pullicaecorum</name>
    <dbReference type="NCBI Taxonomy" id="501571"/>
    <lineage>
        <taxon>Bacteria</taxon>
        <taxon>Bacillati</taxon>
        <taxon>Bacillota</taxon>
        <taxon>Clostridia</taxon>
        <taxon>Eubacteriales</taxon>
        <taxon>Butyricicoccaceae</taxon>
        <taxon>Butyricicoccus</taxon>
    </lineage>
</organism>
<dbReference type="EMBL" id="NFKL01000012">
    <property type="protein sequence ID" value="OUP57660.1"/>
    <property type="molecule type" value="Genomic_DNA"/>
</dbReference>
<gene>
    <name evidence="2" type="ORF">B5F15_09390</name>
</gene>
<dbReference type="Pfam" id="PF13730">
    <property type="entry name" value="HTH_36"/>
    <property type="match status" value="1"/>
</dbReference>
<evidence type="ECO:0000313" key="2">
    <source>
        <dbReference type="EMBL" id="OUP57660.1"/>
    </source>
</evidence>
<protein>
    <recommendedName>
        <fullName evidence="4">Helix-turn-helix domain-containing protein</fullName>
    </recommendedName>
</protein>
<dbReference type="Proteomes" id="UP000195326">
    <property type="component" value="Unassembled WGS sequence"/>
</dbReference>
<dbReference type="AlphaFoldDB" id="A0A1Y4LP68"/>
<accession>A0A1Y4LP68</accession>
<evidence type="ECO:0000256" key="1">
    <source>
        <dbReference type="SAM" id="MobiDB-lite"/>
    </source>
</evidence>
<name>A0A1Y4LP68_9FIRM</name>
<comment type="caution">
    <text evidence="2">The sequence shown here is derived from an EMBL/GenBank/DDBJ whole genome shotgun (WGS) entry which is preliminary data.</text>
</comment>
<feature type="compositionally biased region" description="Basic and acidic residues" evidence="1">
    <location>
        <begin position="124"/>
        <end position="135"/>
    </location>
</feature>
<reference evidence="3" key="1">
    <citation type="submission" date="2017-04" db="EMBL/GenBank/DDBJ databases">
        <title>Function of individual gut microbiota members based on whole genome sequencing of pure cultures obtained from chicken caecum.</title>
        <authorList>
            <person name="Medvecky M."/>
            <person name="Cejkova D."/>
            <person name="Polansky O."/>
            <person name="Karasova D."/>
            <person name="Kubasova T."/>
            <person name="Cizek A."/>
            <person name="Rychlik I."/>
        </authorList>
    </citation>
    <scope>NUCLEOTIDE SEQUENCE [LARGE SCALE GENOMIC DNA]</scope>
    <source>
        <strain evidence="3">An179</strain>
    </source>
</reference>
<sequence length="277" mass="31148">MPRGDYPVEHARRTIPRAHRLAGTCEVRDLDKPNYYGVLPANVRYDKRLRPAARLLYCEITALAGKTGCCTAGNSYFAALYDVSKKTVESWLHQLSDAKYIEVEVIRDEAGAVKERRIWIAERPSDPPLEKEDTSPKNIGELPSKSRSVYRKNNLNNNTPIVPQGDAPAQKDDLPFTADQLAKAYSTFCPHLTRLLKLTANRRRAAKRLAQSGLDLQTICAAFQRADASAFLAGQGERGWKADFDWMIREDNLLKVLEGKYDNAQTEPTGRVLIDED</sequence>
<feature type="region of interest" description="Disordered" evidence="1">
    <location>
        <begin position="124"/>
        <end position="146"/>
    </location>
</feature>